<dbReference type="Gene3D" id="2.60.40.10">
    <property type="entry name" value="Immunoglobulins"/>
    <property type="match status" value="4"/>
</dbReference>
<dbReference type="Pfam" id="PF13585">
    <property type="entry name" value="CHU_C"/>
    <property type="match status" value="1"/>
</dbReference>
<feature type="signal peptide" evidence="1">
    <location>
        <begin position="1"/>
        <end position="29"/>
    </location>
</feature>
<proteinExistence type="predicted"/>
<accession>A0ABM7VCH6</accession>
<organism evidence="3 4">
    <name type="scientific">Persicobacter psychrovividus</name>
    <dbReference type="NCBI Taxonomy" id="387638"/>
    <lineage>
        <taxon>Bacteria</taxon>
        <taxon>Pseudomonadati</taxon>
        <taxon>Bacteroidota</taxon>
        <taxon>Cytophagia</taxon>
        <taxon>Cytophagales</taxon>
        <taxon>Persicobacteraceae</taxon>
        <taxon>Persicobacter</taxon>
    </lineage>
</organism>
<keyword evidence="1" id="KW-0732">Signal</keyword>
<name>A0ABM7VCH6_9BACT</name>
<dbReference type="Pfam" id="PF13573">
    <property type="entry name" value="SprB"/>
    <property type="match status" value="9"/>
</dbReference>
<dbReference type="InterPro" id="IPR013783">
    <property type="entry name" value="Ig-like_fold"/>
</dbReference>
<dbReference type="RefSeq" id="WP_338397674.1">
    <property type="nucleotide sequence ID" value="NZ_AP025292.1"/>
</dbReference>
<gene>
    <name evidence="3" type="ORF">PEPS_07240</name>
</gene>
<sequence>MRSNINLKSLHLSLVLAFFLSVLNFEAMAQCATLDTSKGEGATAGFEICYETDGTATVTMYLNETGTDADGYTIFDVTNNSFVFTPIGNVTVDHVSGSSIYYFRNVPRYHFGNTTPSSYIIIKSSCPSFGGLGFSVDPDDRLRLDTPTITDNVNCEAPFNGAIALSVLGNTSGQTVSWTGPNGFTSTDQDITALKHGTYTVVVTNGNACSVTADYVVNDASVVPDAPTGDSKNICQGDAIPTLTAAGDAGNVIRWYDDASRTNLLHTGASYLPGVDNSIITTHTYYVDQTNETTRCVSNLAPISLSINIEPTITLVTGPYVGCDNYDLQTAIDDFEGSNTYTYYDGDPDAGGTAIASTVTTDGTYWIKAENGSCEVTKSLTVAIDETPTADAGDPGQICQLDVSGGSFAFTTANMTGAGATAVWSTTDGAGTFNAYDNTNPASAVYNFDVADALKSSLTFTLTVSSPNGACTPVTSNVTVQINETPVVDAGSDDTICSSESATLSATFSGGATGVTWTTNGTGSFADATAANTTYTPSSDDILNGSVVLTATTNANGSCGSVSDDLTLSIEAAPIADAGIDQTICEGSDVTVTGTISGGATSATWTTSGTGTFADASLPSTTYTPSAADISAGTVDLILTTNAGTECVADVDQLTVTIDALPVVDAGSDDTICSSESATLSATFSGGATGITWTTNGTGSFADATAANTTYTPSLDDISNGSVVLTATTNANGSCGSVSDDLILSIEAAPIADAGTDQTICEGSDVTVTGTISGGATSATWTTSGTGTFADASLLSTTYTPSAADISAGTVDLILTTNAGTECVADVDQLTVTIDALPVVDAGSDDTICSSESATLSATLSGGATGVTWTTSGTGAFADATAANTTYTPSLDDVSNGSVVLTATTNANGSCGSVSDDLTLSIEAAPIADAGVDQTICGGSDVTVTGTISGGATSATWTTSGTGTFADASLLSTTYTPSADDISAGTVDLILTTNAGTECVADVDQLTVTIDALPVVNAGLDATICSTDQATLSATFSGGATGITWTTSGTGSFADATAANTTYTPSLDDISNGSVVLTATTNANGSCGSVSDDLTLSIEAAPIADAGTDQTICAGIDVTVTGIISGGATSATWTTSGSGTFADATSLSTTYTPSAADISAGTVDLILTTNAGTECVADVDQLTVTIDALPVVDAGSDATICSSESATLSATFSGGATVITWTTSGTGSFADATAANTTYTPSSGDISNGSVVLTATTNANGTCGSVSDDLTLSIEAAPIADAGTDQTICAGSDVTVTGTISGGATSASWTTSGTGTFADASLLSTTYTPSAADISAGTVNLILTTNAGTECVADVDQLTVTIDALPVVDAGSDATICSTDQATLSATFSGGATGITWTTSGTGSFADATAANTTYTPSSDDISNGSVVLTATTNANGTCGSVSDDLTLSIEEAPIADAGIDQTICEGSDVTVTGSISGGATSATWTTSGSGTFADASLLSTTYTPSAADISAGTVDLILTTNAGTECVADVDQLTVTIDALPVVSAGLDAMICSSESATLSATFSGGATGITWTTNGTGSFADATAANTTYTPSLDDISNGSVVLTATTNANGTCGSVSDDLTLTIEPATTVSNAGADATSCELTYTLSANVVAAGEEGTWSIVSGGAGTFADATDPSTTFTADAVNDYVLKWTISKTAGVCPPSEDEVSISFNDESEVALNGDDTICEGTSADLNVSISNAVGTYTVVINDGTSDQTITGYSAGDAISVTPTATTTYILVSVTSETNTCVATIVDNEAIIDVESAPIVDAGADQQICSGDIINLTGSITGDYDTFTWTTEAGDGTFTDDNTLTPTYQAGLNDITTGEVKFYLTAEKAGSSCGVVTGSITVVINTLDFAVEATALSCDAYDLQDAITNVSPTAAITYYDGDPASGGSNIGQNISASGTYWIEAELGSCIAALPVAVTINPTVNATLNIVEIANTDDKVTFSVTTDGVSDLHSSSLSLTWDASIFANPIVDDYNQVISPAVDPAAIIREAGGLSFNWNSDGVNGQTLASGEQFFTISLDRISCGGDGNIAFSDMPVQIKMVTGQASCEAVVTNNPFDFGIIAPVQATITTQNVSSCTMPDGRIEVAANGGVSPYTYSWKKDGVDEPTETAAIRENLSAGQYEVTITDTKGCTYVEVIDLADDSNPPLASASATDNMTCGTPDGTITLTVSGGTEPYTFLWSDGNTDKDRTGLIAGNYSVTVTDAVGCEAVTSAKVGDQSGAPSVSAAIENDSNCAAPNGSLTLTITDGTGPFTFLWDDNGSTDQDRVELVAGTYTVTVTDANNCASNTTFVVIDEKVLPRIAGSVTGQTNCVDADGAIQITVSDGEAPFTYLWSNGETTQNIENLSAGTYTVTVTDTKGCSGMESFDVEDNTDAPMVSVQSRSAQTNCVTPDGSITLDAVTGGTAPYTFTWSDGTTGETFVDKVAGTYSVIVTDANGCSTTLDDIEIEDNTNAPVVTASITHQTLCGSNTNGAISLNITGGVAPLTYEWNTGDASDELQNIAAGTYSVTVTDANSCTGFVEVEVLDNTDSPNLSVATTDQSNCETPDGAISITVADGTTPYTIEWDHDNSLTDFDLSNLSEGTYTGTVTDALECSASFSATITNTADVPQINPTITNQSDCVNPDGEIAIEITGGEEPYNVEWLDDDTAPQNRTELTAGTYTIKVVDAKMCETMLEVTVGDDTESPVLAAIIINHSDCVNPNGSISLTVAGGTEPYTYAWSNGETTSSIANLENGDYTVTVTSDNSCSVEQTFTVGDDRDMPVITIDKVVDKTDCDTQNGEIHLSVTGGDGAYTFKWEDDATINSAIRTGLRNGTYRVSVQDGESCETEIVEIKVGQPEDCFDCERDFRTAVSTNAEKCNGSKDGAIVIQVDGAPEGSEYFYEINGDRQIFNTRFVEVTSINREGIGAGTYQVSLGVVDDLSCGEIIKTANVSTALALNTSFDVTNPTCEMADGQIKVILTPTVGSELFELYDVNENLLQTAVDGIFRSLAEGTYFVKVKQADCESELLRVSLTEDCSIPPVDCEELAVTETITHPSCDDPESGMVILTPSQAGDFRFELINTENTIENTDGRFDGLEAGDYSFIVSAEVSGCSVSGTLKLNASNDINITWNATESSCNNNDGSIQLQVSGGQAPYAYRLNGQDYSLPEGGLIDNLGRGTYTFEVTDNKGCVARREIEVTSPDLVYYHPVTVNQPSCEGNGKDGSFTVRVNREQTIDPGPYFISINGGAFEEMFGGIMTYDSLTNGNYNVVLKAGSADSGCPNELVVAVEGGVDPISFKVNESDQGCIDESAIVEVTDIYGTAGVESTIELIRFEGSSQTVIAEVTADFTDFNTFTFDADVVPGKYQVRVWQAVKECEVESRSGTFEIIGPGQAMSIEGIEVLRKSFEDRGTGIVGVKNFFRSGMNGYEVRIHQLQSFVPGLEIDERPWVAIPNIRDVEVVHEYVFKDLSAGLYQVEFRDRNGEGCLIISDEFELEADPAVWIPNLFTPNGDSKNETFYIRNMPKDEDEGGWKIIITNRWGGIVYRNDDYRKENAWDGRGVPDGTYFYSLDAGETGKFNGWIEVFKGRIASN</sequence>
<evidence type="ECO:0000256" key="1">
    <source>
        <dbReference type="SAM" id="SignalP"/>
    </source>
</evidence>
<dbReference type="InterPro" id="IPR044023">
    <property type="entry name" value="Ig_7"/>
</dbReference>
<feature type="domain" description="Ig-like" evidence="2">
    <location>
        <begin position="224"/>
        <end position="307"/>
    </location>
</feature>
<dbReference type="EMBL" id="AP025292">
    <property type="protein sequence ID" value="BDC98443.1"/>
    <property type="molecule type" value="Genomic_DNA"/>
</dbReference>
<evidence type="ECO:0000259" key="2">
    <source>
        <dbReference type="Pfam" id="PF19081"/>
    </source>
</evidence>
<keyword evidence="4" id="KW-1185">Reference proteome</keyword>
<evidence type="ECO:0000313" key="3">
    <source>
        <dbReference type="EMBL" id="BDC98443.1"/>
    </source>
</evidence>
<reference evidence="3 4" key="1">
    <citation type="submission" date="2021-12" db="EMBL/GenBank/DDBJ databases">
        <title>Genome sequencing of bacteria with rrn-lacking chromosome and rrn-plasmid.</title>
        <authorList>
            <person name="Anda M."/>
            <person name="Iwasaki W."/>
        </authorList>
    </citation>
    <scope>NUCLEOTIDE SEQUENCE [LARGE SCALE GENOMIC DNA]</scope>
    <source>
        <strain evidence="3 4">NBRC 101262</strain>
    </source>
</reference>
<dbReference type="InterPro" id="IPR025667">
    <property type="entry name" value="SprB_repeat"/>
</dbReference>
<protein>
    <recommendedName>
        <fullName evidence="2">Ig-like domain-containing protein</fullName>
    </recommendedName>
</protein>
<dbReference type="Proteomes" id="UP001354989">
    <property type="component" value="Chromosome"/>
</dbReference>
<feature type="chain" id="PRO_5047239622" description="Ig-like domain-containing protein" evidence="1">
    <location>
        <begin position="30"/>
        <end position="3621"/>
    </location>
</feature>
<evidence type="ECO:0000313" key="4">
    <source>
        <dbReference type="Proteomes" id="UP001354989"/>
    </source>
</evidence>
<dbReference type="Gene3D" id="2.60.40.740">
    <property type="match status" value="6"/>
</dbReference>
<dbReference type="Pfam" id="PF19081">
    <property type="entry name" value="Ig_7"/>
    <property type="match status" value="1"/>
</dbReference>